<keyword evidence="7" id="KW-1185">Reference proteome</keyword>
<dbReference type="RefSeq" id="WP_205101863.1">
    <property type="nucleotide sequence ID" value="NZ_JACJJC010000003.1"/>
</dbReference>
<organism evidence="6 7">
    <name type="scientific">Sutterella massiliensis</name>
    <dbReference type="NCBI Taxonomy" id="1816689"/>
    <lineage>
        <taxon>Bacteria</taxon>
        <taxon>Pseudomonadati</taxon>
        <taxon>Pseudomonadota</taxon>
        <taxon>Betaproteobacteria</taxon>
        <taxon>Burkholderiales</taxon>
        <taxon>Sutterellaceae</taxon>
        <taxon>Sutterella</taxon>
    </lineage>
</organism>
<evidence type="ECO:0000256" key="5">
    <source>
        <dbReference type="SAM" id="Phobius"/>
    </source>
</evidence>
<protein>
    <submittedName>
        <fullName evidence="6">VirB3 family type IV secretion system protein</fullName>
    </submittedName>
</protein>
<gene>
    <name evidence="6" type="ORF">H6A60_02555</name>
</gene>
<keyword evidence="2 5" id="KW-0812">Transmembrane</keyword>
<dbReference type="InterPro" id="IPR007792">
    <property type="entry name" value="T4SS_VirB3/TrbD/AvhB"/>
</dbReference>
<keyword evidence="4 5" id="KW-0472">Membrane</keyword>
<name>A0ABS2DPX2_9BURK</name>
<reference evidence="6 7" key="1">
    <citation type="journal article" date="2021" name="Sci. Rep.">
        <title>The distribution of antibiotic resistance genes in chicken gut microbiota commensals.</title>
        <authorList>
            <person name="Juricova H."/>
            <person name="Matiasovicova J."/>
            <person name="Kubasova T."/>
            <person name="Cejkova D."/>
            <person name="Rychlik I."/>
        </authorList>
    </citation>
    <scope>NUCLEOTIDE SEQUENCE [LARGE SCALE GENOMIC DNA]</scope>
    <source>
        <strain evidence="6 7">An829</strain>
    </source>
</reference>
<evidence type="ECO:0000256" key="4">
    <source>
        <dbReference type="ARBA" id="ARBA00023136"/>
    </source>
</evidence>
<dbReference type="Proteomes" id="UP000715095">
    <property type="component" value="Unassembled WGS sequence"/>
</dbReference>
<dbReference type="EMBL" id="JACJJC010000003">
    <property type="protein sequence ID" value="MBM6703385.1"/>
    <property type="molecule type" value="Genomic_DNA"/>
</dbReference>
<comment type="subcellular location">
    <subcellularLocation>
        <location evidence="1">Membrane</location>
    </subcellularLocation>
</comment>
<dbReference type="Pfam" id="PF05101">
    <property type="entry name" value="VirB3"/>
    <property type="match status" value="1"/>
</dbReference>
<evidence type="ECO:0000256" key="1">
    <source>
        <dbReference type="ARBA" id="ARBA00004370"/>
    </source>
</evidence>
<evidence type="ECO:0000256" key="2">
    <source>
        <dbReference type="ARBA" id="ARBA00022692"/>
    </source>
</evidence>
<evidence type="ECO:0000313" key="6">
    <source>
        <dbReference type="EMBL" id="MBM6703385.1"/>
    </source>
</evidence>
<evidence type="ECO:0000256" key="3">
    <source>
        <dbReference type="ARBA" id="ARBA00022989"/>
    </source>
</evidence>
<feature type="transmembrane region" description="Helical" evidence="5">
    <location>
        <begin position="24"/>
        <end position="50"/>
    </location>
</feature>
<accession>A0ABS2DPX2</accession>
<comment type="caution">
    <text evidence="6">The sequence shown here is derived from an EMBL/GenBank/DDBJ whole genome shotgun (WGS) entry which is preliminary data.</text>
</comment>
<evidence type="ECO:0000313" key="7">
    <source>
        <dbReference type="Proteomes" id="UP000715095"/>
    </source>
</evidence>
<sequence>MRTSPIFKGATRPACVMGIPIKPFVAVCGLGLLLGFWVWMPLILLVPVALRIMSQITAKDDQAFRQLWISWQTRHVGQLNKRLWGSVASLAPTDYKRKER</sequence>
<proteinExistence type="predicted"/>
<keyword evidence="3 5" id="KW-1133">Transmembrane helix</keyword>